<evidence type="ECO:0000313" key="1">
    <source>
        <dbReference type="EMBL" id="QDT34257.1"/>
    </source>
</evidence>
<accession>A0A517QRK9</accession>
<dbReference type="AlphaFoldDB" id="A0A517QRK9"/>
<evidence type="ECO:0000313" key="2">
    <source>
        <dbReference type="Proteomes" id="UP000315724"/>
    </source>
</evidence>
<proteinExistence type="predicted"/>
<dbReference type="Proteomes" id="UP000315724">
    <property type="component" value="Chromosome"/>
</dbReference>
<organism evidence="1 2">
    <name type="scientific">Thalassoglobus polymorphus</name>
    <dbReference type="NCBI Taxonomy" id="2527994"/>
    <lineage>
        <taxon>Bacteria</taxon>
        <taxon>Pseudomonadati</taxon>
        <taxon>Planctomycetota</taxon>
        <taxon>Planctomycetia</taxon>
        <taxon>Planctomycetales</taxon>
        <taxon>Planctomycetaceae</taxon>
        <taxon>Thalassoglobus</taxon>
    </lineage>
</organism>
<protein>
    <submittedName>
        <fullName evidence="1">Uncharacterized protein</fullName>
    </submittedName>
</protein>
<reference evidence="1 2" key="1">
    <citation type="submission" date="2019-02" db="EMBL/GenBank/DDBJ databases">
        <title>Deep-cultivation of Planctomycetes and their phenomic and genomic characterization uncovers novel biology.</title>
        <authorList>
            <person name="Wiegand S."/>
            <person name="Jogler M."/>
            <person name="Boedeker C."/>
            <person name="Pinto D."/>
            <person name="Vollmers J."/>
            <person name="Rivas-Marin E."/>
            <person name="Kohn T."/>
            <person name="Peeters S.H."/>
            <person name="Heuer A."/>
            <person name="Rast P."/>
            <person name="Oberbeckmann S."/>
            <person name="Bunk B."/>
            <person name="Jeske O."/>
            <person name="Meyerdierks A."/>
            <person name="Storesund J.E."/>
            <person name="Kallscheuer N."/>
            <person name="Luecker S."/>
            <person name="Lage O.M."/>
            <person name="Pohl T."/>
            <person name="Merkel B.J."/>
            <person name="Hornburger P."/>
            <person name="Mueller R.-W."/>
            <person name="Bruemmer F."/>
            <person name="Labrenz M."/>
            <person name="Spormann A.M."/>
            <person name="Op den Camp H."/>
            <person name="Overmann J."/>
            <person name="Amann R."/>
            <person name="Jetten M.S.M."/>
            <person name="Mascher T."/>
            <person name="Medema M.H."/>
            <person name="Devos D.P."/>
            <person name="Kaster A.-K."/>
            <person name="Ovreas L."/>
            <person name="Rohde M."/>
            <person name="Galperin M.Y."/>
            <person name="Jogler C."/>
        </authorList>
    </citation>
    <scope>NUCLEOTIDE SEQUENCE [LARGE SCALE GENOMIC DNA]</scope>
    <source>
        <strain evidence="1 2">Mal48</strain>
    </source>
</reference>
<keyword evidence="2" id="KW-1185">Reference proteome</keyword>
<sequence length="83" mass="9396">MERLKLPEESRRLLVQAGVQFETWLIGKASESGRLLEDISPTDLEQVCANLKMSELQEFLRALIVKNQKDVADLDEPGERQAA</sequence>
<dbReference type="EMBL" id="CP036267">
    <property type="protein sequence ID" value="QDT34257.1"/>
    <property type="molecule type" value="Genomic_DNA"/>
</dbReference>
<gene>
    <name evidence="1" type="ORF">Mal48_35170</name>
</gene>
<name>A0A517QRK9_9PLAN</name>
<dbReference type="KEGG" id="tpol:Mal48_35170"/>
<dbReference type="RefSeq" id="WP_145201914.1">
    <property type="nucleotide sequence ID" value="NZ_CP036267.1"/>
</dbReference>